<dbReference type="PANTHER" id="PTHR30629">
    <property type="entry name" value="PROPHAGE INTEGRASE"/>
    <property type="match status" value="1"/>
</dbReference>
<dbReference type="InterPro" id="IPR050808">
    <property type="entry name" value="Phage_Integrase"/>
</dbReference>
<comment type="caution">
    <text evidence="5">The sequence shown here is derived from an EMBL/GenBank/DDBJ whole genome shotgun (WGS) entry which is preliminary data.</text>
</comment>
<sequence>MLKTLEKIATLPTIRLGMKLFLLTMVRKSELQDATWDEVDFGNAVWSIPKERMKRSKAYNVYLSRQMLDIFIALKTCAGNSRYVLPSGYDADAPMSRATFNRVTYLVVEQACPFPGIEGTAWCRRLG</sequence>
<dbReference type="Gene3D" id="1.10.443.10">
    <property type="entry name" value="Intergrase catalytic core"/>
    <property type="match status" value="1"/>
</dbReference>
<keyword evidence="6" id="KW-1185">Reference proteome</keyword>
<comment type="similarity">
    <text evidence="1">Belongs to the 'phage' integrase family.</text>
</comment>
<dbReference type="SUPFAM" id="SSF56349">
    <property type="entry name" value="DNA breaking-rejoining enzymes"/>
    <property type="match status" value="1"/>
</dbReference>
<gene>
    <name evidence="5" type="ORF">GGQ99_003857</name>
</gene>
<dbReference type="InterPro" id="IPR013762">
    <property type="entry name" value="Integrase-like_cat_sf"/>
</dbReference>
<evidence type="ECO:0000256" key="2">
    <source>
        <dbReference type="ARBA" id="ARBA00022908"/>
    </source>
</evidence>
<dbReference type="InterPro" id="IPR002104">
    <property type="entry name" value="Integrase_catalytic"/>
</dbReference>
<accession>A0ABR6L5M1</accession>
<dbReference type="InterPro" id="IPR011010">
    <property type="entry name" value="DNA_brk_join_enz"/>
</dbReference>
<reference evidence="5 6" key="1">
    <citation type="submission" date="2020-08" db="EMBL/GenBank/DDBJ databases">
        <title>Genomic Encyclopedia of Type Strains, Phase IV (KMG-IV): sequencing the most valuable type-strain genomes for metagenomic binning, comparative biology and taxonomic classification.</title>
        <authorList>
            <person name="Goeker M."/>
        </authorList>
    </citation>
    <scope>NUCLEOTIDE SEQUENCE [LARGE SCALE GENOMIC DNA]</scope>
    <source>
        <strain evidence="5 6">DSM 7050</strain>
    </source>
</reference>
<organism evidence="5 6">
    <name type="scientific">Aminobacter niigataensis</name>
    <dbReference type="NCBI Taxonomy" id="83265"/>
    <lineage>
        <taxon>Bacteria</taxon>
        <taxon>Pseudomonadati</taxon>
        <taxon>Pseudomonadota</taxon>
        <taxon>Alphaproteobacteria</taxon>
        <taxon>Hyphomicrobiales</taxon>
        <taxon>Phyllobacteriaceae</taxon>
        <taxon>Aminobacter</taxon>
    </lineage>
</organism>
<keyword evidence="3" id="KW-0233">DNA recombination</keyword>
<evidence type="ECO:0000256" key="1">
    <source>
        <dbReference type="ARBA" id="ARBA00008857"/>
    </source>
</evidence>
<dbReference type="Pfam" id="PF00589">
    <property type="entry name" value="Phage_integrase"/>
    <property type="match status" value="1"/>
</dbReference>
<proteinExistence type="inferred from homology"/>
<evidence type="ECO:0000313" key="5">
    <source>
        <dbReference type="EMBL" id="MBB4652084.1"/>
    </source>
</evidence>
<dbReference type="PANTHER" id="PTHR30629:SF2">
    <property type="entry name" value="PROPHAGE INTEGRASE INTS-RELATED"/>
    <property type="match status" value="1"/>
</dbReference>
<evidence type="ECO:0000256" key="3">
    <source>
        <dbReference type="ARBA" id="ARBA00023172"/>
    </source>
</evidence>
<name>A0ABR6L5M1_9HYPH</name>
<evidence type="ECO:0000259" key="4">
    <source>
        <dbReference type="Pfam" id="PF00589"/>
    </source>
</evidence>
<dbReference type="Proteomes" id="UP000539538">
    <property type="component" value="Unassembled WGS sequence"/>
</dbReference>
<protein>
    <submittedName>
        <fullName evidence="5">Integrase</fullName>
    </submittedName>
</protein>
<evidence type="ECO:0000313" key="6">
    <source>
        <dbReference type="Proteomes" id="UP000539538"/>
    </source>
</evidence>
<feature type="domain" description="Tyr recombinase" evidence="4">
    <location>
        <begin position="14"/>
        <end position="103"/>
    </location>
</feature>
<keyword evidence="2" id="KW-0229">DNA integration</keyword>
<dbReference type="EMBL" id="JACHOT010000005">
    <property type="protein sequence ID" value="MBB4652084.1"/>
    <property type="molecule type" value="Genomic_DNA"/>
</dbReference>